<proteinExistence type="predicted"/>
<sequence>MSCKRSIVEHRRTLIRECGICGMTFPTTADTPWVRQVPRDGKKAATTYYCSSKCFAASYKHIGWYDGKSDERRRDRERKRDNVERCRRYNATHREERAACARRRRQENPGLVAADNAYYKKKRRLAEKEAR</sequence>
<protein>
    <submittedName>
        <fullName evidence="1">YHS domain protein</fullName>
    </submittedName>
</protein>
<reference evidence="1" key="1">
    <citation type="journal article" date="2021" name="Proc. Natl. Acad. Sci. U.S.A.">
        <title>A Catalog of Tens of Thousands of Viruses from Human Metagenomes Reveals Hidden Associations with Chronic Diseases.</title>
        <authorList>
            <person name="Tisza M.J."/>
            <person name="Buck C.B."/>
        </authorList>
    </citation>
    <scope>NUCLEOTIDE SEQUENCE</scope>
    <source>
        <strain evidence="1">CtFBb37</strain>
    </source>
</reference>
<dbReference type="EMBL" id="BK057796">
    <property type="protein sequence ID" value="DAE92284.1"/>
    <property type="molecule type" value="Genomic_DNA"/>
</dbReference>
<accession>A0A8S5RSZ7</accession>
<evidence type="ECO:0000313" key="1">
    <source>
        <dbReference type="EMBL" id="DAE92284.1"/>
    </source>
</evidence>
<name>A0A8S5RSZ7_9CAUD</name>
<organism evidence="1">
    <name type="scientific">Siphoviridae sp. ctFBb37</name>
    <dbReference type="NCBI Taxonomy" id="2827565"/>
    <lineage>
        <taxon>Viruses</taxon>
        <taxon>Duplodnaviria</taxon>
        <taxon>Heunggongvirae</taxon>
        <taxon>Uroviricota</taxon>
        <taxon>Caudoviricetes</taxon>
    </lineage>
</organism>